<dbReference type="EMBL" id="CACVBM020001129">
    <property type="protein sequence ID" value="CAA7033219.1"/>
    <property type="molecule type" value="Genomic_DNA"/>
</dbReference>
<keyword evidence="6" id="KW-1185">Reference proteome</keyword>
<dbReference type="EMBL" id="CACVBM020001129">
    <property type="protein sequence ID" value="CAA7033215.1"/>
    <property type="molecule type" value="Genomic_DNA"/>
</dbReference>
<organism evidence="5 6">
    <name type="scientific">Microthlaspi erraticum</name>
    <dbReference type="NCBI Taxonomy" id="1685480"/>
    <lineage>
        <taxon>Eukaryota</taxon>
        <taxon>Viridiplantae</taxon>
        <taxon>Streptophyta</taxon>
        <taxon>Embryophyta</taxon>
        <taxon>Tracheophyta</taxon>
        <taxon>Spermatophyta</taxon>
        <taxon>Magnoliopsida</taxon>
        <taxon>eudicotyledons</taxon>
        <taxon>Gunneridae</taxon>
        <taxon>Pentapetalae</taxon>
        <taxon>rosids</taxon>
        <taxon>malvids</taxon>
        <taxon>Brassicales</taxon>
        <taxon>Brassicaceae</taxon>
        <taxon>Coluteocarpeae</taxon>
        <taxon>Microthlaspi</taxon>
    </lineage>
</organism>
<feature type="region of interest" description="Disordered" evidence="1">
    <location>
        <begin position="65"/>
        <end position="101"/>
    </location>
</feature>
<evidence type="ECO:0000259" key="2">
    <source>
        <dbReference type="Pfam" id="PF03732"/>
    </source>
</evidence>
<accession>A0A6D2J844</accession>
<dbReference type="AlphaFoldDB" id="A0A6D2J844"/>
<protein>
    <recommendedName>
        <fullName evidence="2">Retrotransposon gag domain-containing protein</fullName>
    </recommendedName>
</protein>
<feature type="compositionally biased region" description="Polar residues" evidence="1">
    <location>
        <begin position="272"/>
        <end position="287"/>
    </location>
</feature>
<evidence type="ECO:0000256" key="1">
    <source>
        <dbReference type="SAM" id="MobiDB-lite"/>
    </source>
</evidence>
<dbReference type="OrthoDB" id="1113451at2759"/>
<evidence type="ECO:0000313" key="3">
    <source>
        <dbReference type="EMBL" id="CAA7033211.1"/>
    </source>
</evidence>
<reference evidence="5 6" key="1">
    <citation type="submission" date="2020-01" db="EMBL/GenBank/DDBJ databases">
        <authorList>
            <person name="Mishra B."/>
        </authorList>
    </citation>
    <scope>NUCLEOTIDE SEQUENCE [LARGE SCALE GENOMIC DNA]</scope>
</reference>
<gene>
    <name evidence="3" type="ORF">MERR_LOCUS20446</name>
    <name evidence="4" type="ORF">MERR_LOCUS20450</name>
    <name evidence="5" type="ORF">MERR_LOCUS20454</name>
</gene>
<dbReference type="InterPro" id="IPR005162">
    <property type="entry name" value="Retrotrans_gag_dom"/>
</dbReference>
<dbReference type="EMBL" id="CACVBM020001129">
    <property type="protein sequence ID" value="CAA7033211.1"/>
    <property type="molecule type" value="Genomic_DNA"/>
</dbReference>
<dbReference type="Pfam" id="PF03732">
    <property type="entry name" value="Retrotrans_gag"/>
    <property type="match status" value="1"/>
</dbReference>
<feature type="compositionally biased region" description="Polar residues" evidence="1">
    <location>
        <begin position="70"/>
        <end position="79"/>
    </location>
</feature>
<evidence type="ECO:0000313" key="4">
    <source>
        <dbReference type="EMBL" id="CAA7033215.1"/>
    </source>
</evidence>
<sequence>MTESAQTRAQTAMKEALLQDIESSFGPRFDEVFQHNQDLEARMDKKLNKLETDLSDMFAVIRKISETRDSSSTPPSVTKNNPPLLPTPTIPHDPNRGRHSSPHNYSGMTRLAKLDFPRFNGDKLKEWLFKVEQFFSIDNTPDDLRVGIASIHFDGLASAWHQSLVQSDMQPSTLLDWSSYKLLLYERFDDLLDDPVAELKNLQETDGIVEYHGRFELLRTRVNFSEDYLVRHYLAGIRTDTQMHVRMFQPSMVRQCLLLGRLYEKAHPKKPYTSNWSQNRPTSTNRSLIPFKKDLEPKSSFATPPDRPKNPLPFLTNAQMAQRRADGLCYYCDEQ</sequence>
<evidence type="ECO:0000313" key="5">
    <source>
        <dbReference type="EMBL" id="CAA7033219.1"/>
    </source>
</evidence>
<feature type="region of interest" description="Disordered" evidence="1">
    <location>
        <begin position="270"/>
        <end position="289"/>
    </location>
</feature>
<name>A0A6D2J844_9BRAS</name>
<dbReference type="Proteomes" id="UP000467841">
    <property type="component" value="Unassembled WGS sequence"/>
</dbReference>
<feature type="domain" description="Retrotransposon gag" evidence="2">
    <location>
        <begin position="148"/>
        <end position="238"/>
    </location>
</feature>
<proteinExistence type="predicted"/>
<evidence type="ECO:0000313" key="6">
    <source>
        <dbReference type="Proteomes" id="UP000467841"/>
    </source>
</evidence>